<dbReference type="KEGG" id="mhz:Metho_0042"/>
<protein>
    <submittedName>
        <fullName evidence="6">ABC-type multidrug transport system, ATPase component</fullName>
    </submittedName>
</protein>
<evidence type="ECO:0000259" key="5">
    <source>
        <dbReference type="PROSITE" id="PS50893"/>
    </source>
</evidence>
<dbReference type="InterPro" id="IPR017871">
    <property type="entry name" value="ABC_transporter-like_CS"/>
</dbReference>
<dbReference type="InterPro" id="IPR027417">
    <property type="entry name" value="P-loop_NTPase"/>
</dbReference>
<dbReference type="STRING" id="867904.Metho_0042"/>
<feature type="domain" description="ABC transporter" evidence="5">
    <location>
        <begin position="2"/>
        <end position="231"/>
    </location>
</feature>
<dbReference type="PROSITE" id="PS00211">
    <property type="entry name" value="ABC_TRANSPORTER_1"/>
    <property type="match status" value="1"/>
</dbReference>
<dbReference type="PROSITE" id="PS50893">
    <property type="entry name" value="ABC_TRANSPORTER_2"/>
    <property type="match status" value="1"/>
</dbReference>
<gene>
    <name evidence="6" type="ordered locus">Metho_0042</name>
</gene>
<sequence length="302" mass="33965">MIEVNGLRKEYGEFVAVDRLSFNVEKGEIFGIVGPNGAGKTTTLKMLSCLVHPTAGSIQIKDIDISVNPVGVKSIIGFLPEESPLYESMYVEDYLLFFSELYDVEKHVARKRINSLLKDLSLNAACKRIGDFSKGMRRKVAIARSLINDPELLIYDEPGSGLDPMTSRFITEYIRSLKKNGKTIIFSAHNLYQMEKLCDRILIIKDGRQVILGSSAEIRKNHSKILYRLEFIVDDHADLCIEGVKRLQDRFVLVTADMGTVNEITGRVVRKRGRIIEMRTMEPALEEVFLGLMGVDLTSTDG</sequence>
<dbReference type="Proteomes" id="UP000010866">
    <property type="component" value="Chromosome"/>
</dbReference>
<dbReference type="OrthoDB" id="87732at2157"/>
<evidence type="ECO:0000256" key="3">
    <source>
        <dbReference type="ARBA" id="ARBA00022741"/>
    </source>
</evidence>
<dbReference type="HOGENOM" id="CLU_000604_1_2_2"/>
<dbReference type="EMBL" id="CP003362">
    <property type="protein sequence ID" value="AGB48339.1"/>
    <property type="molecule type" value="Genomic_DNA"/>
</dbReference>
<evidence type="ECO:0000256" key="2">
    <source>
        <dbReference type="ARBA" id="ARBA00022448"/>
    </source>
</evidence>
<evidence type="ECO:0000256" key="1">
    <source>
        <dbReference type="ARBA" id="ARBA00005417"/>
    </source>
</evidence>
<dbReference type="GO" id="GO:0016887">
    <property type="term" value="F:ATP hydrolysis activity"/>
    <property type="evidence" value="ECO:0007669"/>
    <property type="project" value="InterPro"/>
</dbReference>
<dbReference type="PANTHER" id="PTHR42711">
    <property type="entry name" value="ABC TRANSPORTER ATP-BINDING PROTEIN"/>
    <property type="match status" value="1"/>
</dbReference>
<dbReference type="SUPFAM" id="SSF52540">
    <property type="entry name" value="P-loop containing nucleoside triphosphate hydrolases"/>
    <property type="match status" value="1"/>
</dbReference>
<proteinExistence type="inferred from homology"/>
<evidence type="ECO:0000313" key="6">
    <source>
        <dbReference type="EMBL" id="AGB48339.1"/>
    </source>
</evidence>
<dbReference type="InterPro" id="IPR003593">
    <property type="entry name" value="AAA+_ATPase"/>
</dbReference>
<dbReference type="GeneID" id="14407822"/>
<keyword evidence="7" id="KW-1185">Reference proteome</keyword>
<dbReference type="InterPro" id="IPR050763">
    <property type="entry name" value="ABC_transporter_ATP-binding"/>
</dbReference>
<dbReference type="CDD" id="cd03230">
    <property type="entry name" value="ABC_DR_subfamily_A"/>
    <property type="match status" value="1"/>
</dbReference>
<dbReference type="AlphaFoldDB" id="L0KWK2"/>
<dbReference type="Gene3D" id="3.40.50.300">
    <property type="entry name" value="P-loop containing nucleotide triphosphate hydrolases"/>
    <property type="match status" value="1"/>
</dbReference>
<evidence type="ECO:0000256" key="4">
    <source>
        <dbReference type="ARBA" id="ARBA00022840"/>
    </source>
</evidence>
<accession>L0KWK2</accession>
<dbReference type="Pfam" id="PF00005">
    <property type="entry name" value="ABC_tran"/>
    <property type="match status" value="1"/>
</dbReference>
<dbReference type="SMART" id="SM00382">
    <property type="entry name" value="AAA"/>
    <property type="match status" value="1"/>
</dbReference>
<evidence type="ECO:0000313" key="7">
    <source>
        <dbReference type="Proteomes" id="UP000010866"/>
    </source>
</evidence>
<keyword evidence="3" id="KW-0547">Nucleotide-binding</keyword>
<keyword evidence="4" id="KW-0067">ATP-binding</keyword>
<dbReference type="PANTHER" id="PTHR42711:SF5">
    <property type="entry name" value="ABC TRANSPORTER ATP-BINDING PROTEIN NATA"/>
    <property type="match status" value="1"/>
</dbReference>
<dbReference type="GO" id="GO:0005524">
    <property type="term" value="F:ATP binding"/>
    <property type="evidence" value="ECO:0007669"/>
    <property type="project" value="UniProtKB-KW"/>
</dbReference>
<comment type="similarity">
    <text evidence="1">Belongs to the ABC transporter superfamily.</text>
</comment>
<reference evidence="7" key="1">
    <citation type="submission" date="2012-02" db="EMBL/GenBank/DDBJ databases">
        <title>Complete sequence of chromosome of Methanomethylovorans hollandica DSM 15978.</title>
        <authorList>
            <person name="Lucas S."/>
            <person name="Copeland A."/>
            <person name="Lapidus A."/>
            <person name="Glavina del Rio T."/>
            <person name="Dalin E."/>
            <person name="Tice H."/>
            <person name="Bruce D."/>
            <person name="Goodwin L."/>
            <person name="Pitluck S."/>
            <person name="Peters L."/>
            <person name="Mikhailova N."/>
            <person name="Held B."/>
            <person name="Kyrpides N."/>
            <person name="Mavromatis K."/>
            <person name="Ivanova N."/>
            <person name="Brettin T."/>
            <person name="Detter J.C."/>
            <person name="Han C."/>
            <person name="Larimer F."/>
            <person name="Land M."/>
            <person name="Hauser L."/>
            <person name="Markowitz V."/>
            <person name="Cheng J.-F."/>
            <person name="Hugenholtz P."/>
            <person name="Woyke T."/>
            <person name="Wu D."/>
            <person name="Spring S."/>
            <person name="Schroeder M."/>
            <person name="Brambilla E."/>
            <person name="Klenk H.-P."/>
            <person name="Eisen J.A."/>
        </authorList>
    </citation>
    <scope>NUCLEOTIDE SEQUENCE [LARGE SCALE GENOMIC DNA]</scope>
    <source>
        <strain evidence="7">DSM 15978 / NBRC 107637 / DMS1</strain>
    </source>
</reference>
<organism evidence="6 7">
    <name type="scientific">Methanomethylovorans hollandica (strain DSM 15978 / NBRC 107637 / DMS1)</name>
    <dbReference type="NCBI Taxonomy" id="867904"/>
    <lineage>
        <taxon>Archaea</taxon>
        <taxon>Methanobacteriati</taxon>
        <taxon>Methanobacteriota</taxon>
        <taxon>Stenosarchaea group</taxon>
        <taxon>Methanomicrobia</taxon>
        <taxon>Methanosarcinales</taxon>
        <taxon>Methanosarcinaceae</taxon>
        <taxon>Methanomethylovorans</taxon>
    </lineage>
</organism>
<dbReference type="InterPro" id="IPR003439">
    <property type="entry name" value="ABC_transporter-like_ATP-bd"/>
</dbReference>
<keyword evidence="2" id="KW-0813">Transport</keyword>
<dbReference type="RefSeq" id="WP_015323508.1">
    <property type="nucleotide sequence ID" value="NC_019977.1"/>
</dbReference>
<name>L0KWK2_METHD</name>